<name>A0A4R7LB91_9RHOB</name>
<keyword evidence="1" id="KW-1133">Transmembrane helix</keyword>
<comment type="caution">
    <text evidence="2">The sequence shown here is derived from an EMBL/GenBank/DDBJ whole genome shotgun (WGS) entry which is preliminary data.</text>
</comment>
<organism evidence="2 3">
    <name type="scientific">Litoreibacter halocynthiae</name>
    <dbReference type="NCBI Taxonomy" id="1242689"/>
    <lineage>
        <taxon>Bacteria</taxon>
        <taxon>Pseudomonadati</taxon>
        <taxon>Pseudomonadota</taxon>
        <taxon>Alphaproteobacteria</taxon>
        <taxon>Rhodobacterales</taxon>
        <taxon>Roseobacteraceae</taxon>
        <taxon>Litoreibacter</taxon>
    </lineage>
</organism>
<proteinExistence type="predicted"/>
<reference evidence="2 3" key="1">
    <citation type="submission" date="2019-03" db="EMBL/GenBank/DDBJ databases">
        <title>Genomic Encyclopedia of Archaeal and Bacterial Type Strains, Phase II (KMG-II): from individual species to whole genera.</title>
        <authorList>
            <person name="Goeker M."/>
        </authorList>
    </citation>
    <scope>NUCLEOTIDE SEQUENCE [LARGE SCALE GENOMIC DNA]</scope>
    <source>
        <strain evidence="2 3">DSM 29467</strain>
    </source>
</reference>
<keyword evidence="1" id="KW-0472">Membrane</keyword>
<evidence type="ECO:0000256" key="1">
    <source>
        <dbReference type="SAM" id="Phobius"/>
    </source>
</evidence>
<feature type="transmembrane region" description="Helical" evidence="1">
    <location>
        <begin position="85"/>
        <end position="106"/>
    </location>
</feature>
<keyword evidence="3" id="KW-1185">Reference proteome</keyword>
<evidence type="ECO:0000313" key="3">
    <source>
        <dbReference type="Proteomes" id="UP000294563"/>
    </source>
</evidence>
<dbReference type="EMBL" id="SOBH01000005">
    <property type="protein sequence ID" value="TDT72737.1"/>
    <property type="molecule type" value="Genomic_DNA"/>
</dbReference>
<dbReference type="AlphaFoldDB" id="A0A4R7LB91"/>
<evidence type="ECO:0000313" key="2">
    <source>
        <dbReference type="EMBL" id="TDT72737.1"/>
    </source>
</evidence>
<keyword evidence="1" id="KW-0812">Transmembrane</keyword>
<dbReference type="Proteomes" id="UP000294563">
    <property type="component" value="Unassembled WGS sequence"/>
</dbReference>
<accession>A0A4R7LB91</accession>
<sequence length="113" mass="12602">MIGEHLVIFGVLLSIILSLFIGVRCRSSFSSYVLKIGGMFFLVAYLNVLTFEYGCEGHAFIGYARCLLFSDPIAAIASRFNAFAVVSYLVAAGPLFILAISAELYFRWRETRK</sequence>
<feature type="transmembrane region" description="Helical" evidence="1">
    <location>
        <begin position="6"/>
        <end position="25"/>
    </location>
</feature>
<feature type="transmembrane region" description="Helical" evidence="1">
    <location>
        <begin position="32"/>
        <end position="51"/>
    </location>
</feature>
<gene>
    <name evidence="2" type="ORF">BDE40_3590</name>
</gene>
<protein>
    <submittedName>
        <fullName evidence="2">Uncharacterized protein</fullName>
    </submittedName>
</protein>